<organism evidence="1 2">
    <name type="scientific">Crocosphaera watsonii WH 0003</name>
    <dbReference type="NCBI Taxonomy" id="423471"/>
    <lineage>
        <taxon>Bacteria</taxon>
        <taxon>Bacillati</taxon>
        <taxon>Cyanobacteriota</taxon>
        <taxon>Cyanophyceae</taxon>
        <taxon>Oscillatoriophycideae</taxon>
        <taxon>Chroococcales</taxon>
        <taxon>Aphanothecaceae</taxon>
        <taxon>Crocosphaera</taxon>
    </lineage>
</organism>
<reference evidence="1 2" key="1">
    <citation type="journal article" date="2011" name="Front. Microbiol.">
        <title>Two Strains of Crocosphaera watsonii with Highly Conserved Genomes are Distinguished by Strain-Specific Features.</title>
        <authorList>
            <person name="Bench S.R."/>
            <person name="Ilikchyan I.N."/>
            <person name="Tripp H.J."/>
            <person name="Zehr J.P."/>
        </authorList>
    </citation>
    <scope>NUCLEOTIDE SEQUENCE [LARGE SCALE GENOMIC DNA]</scope>
    <source>
        <strain evidence="1 2">WH 0003</strain>
    </source>
</reference>
<evidence type="ECO:0000313" key="2">
    <source>
        <dbReference type="Proteomes" id="UP000003477"/>
    </source>
</evidence>
<dbReference type="PATRIC" id="fig|423471.3.peg.2508"/>
<protein>
    <submittedName>
        <fullName evidence="1">Uncharacterized protein</fullName>
    </submittedName>
</protein>
<gene>
    <name evidence="1" type="ORF">CWATWH0003_2664</name>
</gene>
<comment type="caution">
    <text evidence="1">The sequence shown here is derived from an EMBL/GenBank/DDBJ whole genome shotgun (WGS) entry which is preliminary data.</text>
</comment>
<proteinExistence type="predicted"/>
<dbReference type="EMBL" id="AESD01000389">
    <property type="protein sequence ID" value="EHJ12634.1"/>
    <property type="molecule type" value="Genomic_DNA"/>
</dbReference>
<accession>G5J5A0</accession>
<dbReference type="Proteomes" id="UP000003477">
    <property type="component" value="Unassembled WGS sequence"/>
</dbReference>
<sequence length="39" mass="4183">MFSRTIFPIPVSTDNFINRAVLLSPPVVGGGKVGSHEQN</sequence>
<name>G5J5A0_CROWT</name>
<evidence type="ECO:0000313" key="1">
    <source>
        <dbReference type="EMBL" id="EHJ12634.1"/>
    </source>
</evidence>
<dbReference type="AlphaFoldDB" id="G5J5A0"/>